<dbReference type="AlphaFoldDB" id="A0A0V0QC75"/>
<evidence type="ECO:0000313" key="1">
    <source>
        <dbReference type="EMBL" id="KRW99778.1"/>
    </source>
</evidence>
<reference evidence="1 2" key="1">
    <citation type="journal article" date="2015" name="Sci. Rep.">
        <title>Genome of the facultative scuticociliatosis pathogen Pseudocohnilembus persalinus provides insight into its virulence through horizontal gene transfer.</title>
        <authorList>
            <person name="Xiong J."/>
            <person name="Wang G."/>
            <person name="Cheng J."/>
            <person name="Tian M."/>
            <person name="Pan X."/>
            <person name="Warren A."/>
            <person name="Jiang C."/>
            <person name="Yuan D."/>
            <person name="Miao W."/>
        </authorList>
    </citation>
    <scope>NUCLEOTIDE SEQUENCE [LARGE SCALE GENOMIC DNA]</scope>
    <source>
        <strain evidence="1">36N120E</strain>
    </source>
</reference>
<evidence type="ECO:0000313" key="2">
    <source>
        <dbReference type="Proteomes" id="UP000054937"/>
    </source>
</evidence>
<gene>
    <name evidence="1" type="ORF">PPERSA_07855</name>
</gene>
<dbReference type="InParanoid" id="A0A0V0QC75"/>
<proteinExistence type="predicted"/>
<comment type="caution">
    <text evidence="1">The sequence shown here is derived from an EMBL/GenBank/DDBJ whole genome shotgun (WGS) entry which is preliminary data.</text>
</comment>
<accession>A0A0V0QC75</accession>
<dbReference type="Proteomes" id="UP000054937">
    <property type="component" value="Unassembled WGS sequence"/>
</dbReference>
<name>A0A0V0QC75_PSEPJ</name>
<protein>
    <submittedName>
        <fullName evidence="1">Uncharacterized protein</fullName>
    </submittedName>
</protein>
<dbReference type="EMBL" id="LDAU01000204">
    <property type="protein sequence ID" value="KRW99778.1"/>
    <property type="molecule type" value="Genomic_DNA"/>
</dbReference>
<keyword evidence="2" id="KW-1185">Reference proteome</keyword>
<sequence length="155" mass="18732">MFNSPQQVTSIYQSQQDISKNQRLSPFQRILQQNELIQYNVPAKQVQFLLEKDLQISEIEKLFHFIYQYPLNEEEIKRYKEKQEESFFITQNQLQQFLQETIPKYNSGQAQIIDQIDQKINNIYNQENLIYNIDLEYMDNPSLLTQSQKDKESRQ</sequence>
<organism evidence="1 2">
    <name type="scientific">Pseudocohnilembus persalinus</name>
    <name type="common">Ciliate</name>
    <dbReference type="NCBI Taxonomy" id="266149"/>
    <lineage>
        <taxon>Eukaryota</taxon>
        <taxon>Sar</taxon>
        <taxon>Alveolata</taxon>
        <taxon>Ciliophora</taxon>
        <taxon>Intramacronucleata</taxon>
        <taxon>Oligohymenophorea</taxon>
        <taxon>Scuticociliatia</taxon>
        <taxon>Philasterida</taxon>
        <taxon>Pseudocohnilembidae</taxon>
        <taxon>Pseudocohnilembus</taxon>
    </lineage>
</organism>